<dbReference type="OrthoDB" id="194934at2"/>
<dbReference type="PANTHER" id="PTHR16469">
    <property type="entry name" value="UBIQUITIN-ASSOCIATED AND SH3 DOMAIN-CONTAINING BA-RELATED"/>
    <property type="match status" value="1"/>
</dbReference>
<gene>
    <name evidence="2" type="ORF">AKJ09_02578</name>
</gene>
<dbReference type="Pfam" id="PF00300">
    <property type="entry name" value="His_Phos_1"/>
    <property type="match status" value="1"/>
</dbReference>
<protein>
    <submittedName>
        <fullName evidence="2">Phosphohistidine phosphatase, SixA</fullName>
    </submittedName>
</protein>
<dbReference type="InterPro" id="IPR051710">
    <property type="entry name" value="Phosphatase_SH3-domain"/>
</dbReference>
<sequence length="182" mass="19456">MKLYVMRHGPAEDDSPTGRDADRALTPTGRDRVRHVARALLEGGEAPFIVLSSPLVRALQTAEIVASITGLDRRVADEKKARASGGTGAVEVRREMAPGGDTLGLVGELARAGRKRVMVVGHEPDLSLLVSRLIGRLPSEGMLKAMVVGVKLTPTAPEVQGSGFTSKSRFVLDPKTLAWQRD</sequence>
<keyword evidence="3" id="KW-1185">Reference proteome</keyword>
<name>A0A0K1PS11_9BACT</name>
<organism evidence="2 3">
    <name type="scientific">Labilithrix luteola</name>
    <dbReference type="NCBI Taxonomy" id="1391654"/>
    <lineage>
        <taxon>Bacteria</taxon>
        <taxon>Pseudomonadati</taxon>
        <taxon>Myxococcota</taxon>
        <taxon>Polyangia</taxon>
        <taxon>Polyangiales</taxon>
        <taxon>Labilitrichaceae</taxon>
        <taxon>Labilithrix</taxon>
    </lineage>
</organism>
<dbReference type="InterPro" id="IPR029033">
    <property type="entry name" value="His_PPase_superfam"/>
</dbReference>
<accession>A0A0K1PS11</accession>
<dbReference type="PANTHER" id="PTHR16469:SF27">
    <property type="entry name" value="UBIQUITIN-ASSOCIATED AND SH3 DOMAIN-CONTAINING BA-RELATED"/>
    <property type="match status" value="1"/>
</dbReference>
<dbReference type="SMART" id="SM00855">
    <property type="entry name" value="PGAM"/>
    <property type="match status" value="1"/>
</dbReference>
<dbReference type="EMBL" id="CP012333">
    <property type="protein sequence ID" value="AKU95914.1"/>
    <property type="molecule type" value="Genomic_DNA"/>
</dbReference>
<evidence type="ECO:0000313" key="3">
    <source>
        <dbReference type="Proteomes" id="UP000064967"/>
    </source>
</evidence>
<dbReference type="AlphaFoldDB" id="A0A0K1PS11"/>
<dbReference type="STRING" id="1391654.AKJ09_02578"/>
<dbReference type="CDD" id="cd07067">
    <property type="entry name" value="HP_PGM_like"/>
    <property type="match status" value="1"/>
</dbReference>
<feature type="region of interest" description="Disordered" evidence="1">
    <location>
        <begin position="1"/>
        <end position="28"/>
    </location>
</feature>
<dbReference type="Proteomes" id="UP000064967">
    <property type="component" value="Chromosome"/>
</dbReference>
<dbReference type="Gene3D" id="3.40.50.1240">
    <property type="entry name" value="Phosphoglycerate mutase-like"/>
    <property type="match status" value="1"/>
</dbReference>
<dbReference type="RefSeq" id="WP_146647283.1">
    <property type="nucleotide sequence ID" value="NZ_CP012333.1"/>
</dbReference>
<reference evidence="2 3" key="1">
    <citation type="submission" date="2015-08" db="EMBL/GenBank/DDBJ databases">
        <authorList>
            <person name="Babu N.S."/>
            <person name="Beckwith C.J."/>
            <person name="Beseler K.G."/>
            <person name="Brison A."/>
            <person name="Carone J.V."/>
            <person name="Caskin T.P."/>
            <person name="Diamond M."/>
            <person name="Durham M.E."/>
            <person name="Foxe J.M."/>
            <person name="Go M."/>
            <person name="Henderson B.A."/>
            <person name="Jones I.B."/>
            <person name="McGettigan J.A."/>
            <person name="Micheletti S.J."/>
            <person name="Nasrallah M.E."/>
            <person name="Ortiz D."/>
            <person name="Piller C.R."/>
            <person name="Privatt S.R."/>
            <person name="Schneider S.L."/>
            <person name="Sharp S."/>
            <person name="Smith T.C."/>
            <person name="Stanton J.D."/>
            <person name="Ullery H.E."/>
            <person name="Wilson R.J."/>
            <person name="Serrano M.G."/>
            <person name="Buck G."/>
            <person name="Lee V."/>
            <person name="Wang Y."/>
            <person name="Carvalho R."/>
            <person name="Voegtly L."/>
            <person name="Shi R."/>
            <person name="Duckworth R."/>
            <person name="Johnson A."/>
            <person name="Loviza R."/>
            <person name="Walstead R."/>
            <person name="Shah Z."/>
            <person name="Kiflezghi M."/>
            <person name="Wade K."/>
            <person name="Ball S.L."/>
            <person name="Bradley K.W."/>
            <person name="Asai D.J."/>
            <person name="Bowman C.A."/>
            <person name="Russell D.A."/>
            <person name="Pope W.H."/>
            <person name="Jacobs-Sera D."/>
            <person name="Hendrix R.W."/>
            <person name="Hatfull G.F."/>
        </authorList>
    </citation>
    <scope>NUCLEOTIDE SEQUENCE [LARGE SCALE GENOMIC DNA]</scope>
    <source>
        <strain evidence="2 3">DSM 27648</strain>
    </source>
</reference>
<evidence type="ECO:0000256" key="1">
    <source>
        <dbReference type="SAM" id="MobiDB-lite"/>
    </source>
</evidence>
<evidence type="ECO:0000313" key="2">
    <source>
        <dbReference type="EMBL" id="AKU95914.1"/>
    </source>
</evidence>
<dbReference type="KEGG" id="llu:AKJ09_02578"/>
<proteinExistence type="predicted"/>
<dbReference type="InterPro" id="IPR013078">
    <property type="entry name" value="His_Pase_superF_clade-1"/>
</dbReference>
<dbReference type="SUPFAM" id="SSF53254">
    <property type="entry name" value="Phosphoglycerate mutase-like"/>
    <property type="match status" value="1"/>
</dbReference>